<keyword evidence="2" id="KW-1185">Reference proteome</keyword>
<evidence type="ECO:0000313" key="1">
    <source>
        <dbReference type="EMBL" id="EGR34661.1"/>
    </source>
</evidence>
<accession>G0QJE9</accession>
<name>G0QJE9_ICHMU</name>
<dbReference type="EMBL" id="GL983061">
    <property type="protein sequence ID" value="EGR34661.1"/>
    <property type="molecule type" value="Genomic_DNA"/>
</dbReference>
<reference evidence="1 2" key="1">
    <citation type="submission" date="2011-07" db="EMBL/GenBank/DDBJ databases">
        <authorList>
            <person name="Coyne R."/>
            <person name="Brami D."/>
            <person name="Johnson J."/>
            <person name="Hostetler J."/>
            <person name="Hannick L."/>
            <person name="Clark T."/>
            <person name="Cassidy-Hanley D."/>
            <person name="Inman J."/>
        </authorList>
    </citation>
    <scope>NUCLEOTIDE SEQUENCE [LARGE SCALE GENOMIC DNA]</scope>
    <source>
        <strain evidence="1 2">G5</strain>
    </source>
</reference>
<gene>
    <name evidence="1" type="ORF">IMG5_004640</name>
</gene>
<sequence length="111" mass="12833">MLLEFNLGKVPICEVCLNNKIYKYNQGLSDDQTQCLTCPRYCSFCIEQSEVQINKLNPNFIYEDSIFKRYIQKCVKCLTADELCDREQAKEGLGYKCLSEANKEVIVLSIK</sequence>
<dbReference type="InParanoid" id="G0QJE9"/>
<proteinExistence type="predicted"/>
<dbReference type="Proteomes" id="UP000008983">
    <property type="component" value="Unassembled WGS sequence"/>
</dbReference>
<dbReference type="GeneID" id="14910856"/>
<dbReference type="RefSeq" id="XP_004039965.1">
    <property type="nucleotide sequence ID" value="XM_004039917.1"/>
</dbReference>
<protein>
    <submittedName>
        <fullName evidence="1">Uncharacterized protein</fullName>
    </submittedName>
</protein>
<organism evidence="1 2">
    <name type="scientific">Ichthyophthirius multifiliis</name>
    <name type="common">White spot disease agent</name>
    <name type="synonym">Ich</name>
    <dbReference type="NCBI Taxonomy" id="5932"/>
    <lineage>
        <taxon>Eukaryota</taxon>
        <taxon>Sar</taxon>
        <taxon>Alveolata</taxon>
        <taxon>Ciliophora</taxon>
        <taxon>Intramacronucleata</taxon>
        <taxon>Oligohymenophorea</taxon>
        <taxon>Hymenostomatida</taxon>
        <taxon>Ophryoglenina</taxon>
        <taxon>Ichthyophthirius</taxon>
    </lineage>
</organism>
<evidence type="ECO:0000313" key="2">
    <source>
        <dbReference type="Proteomes" id="UP000008983"/>
    </source>
</evidence>
<dbReference type="AlphaFoldDB" id="G0QJE9"/>